<reference evidence="1" key="1">
    <citation type="journal article" date="2014" name="Nat. Genet.">
        <title>Genome and transcriptome of the porcine whipworm Trichuris suis.</title>
        <authorList>
            <person name="Jex A.R."/>
            <person name="Nejsum P."/>
            <person name="Schwarz E.M."/>
            <person name="Hu L."/>
            <person name="Young N.D."/>
            <person name="Hall R.S."/>
            <person name="Korhonen P.K."/>
            <person name="Liao S."/>
            <person name="Thamsborg S."/>
            <person name="Xia J."/>
            <person name="Xu P."/>
            <person name="Wang S."/>
            <person name="Scheerlinck J.P."/>
            <person name="Hofmann A."/>
            <person name="Sternberg P.W."/>
            <person name="Wang J."/>
            <person name="Gasser R.B."/>
        </authorList>
    </citation>
    <scope>NUCLEOTIDE SEQUENCE [LARGE SCALE GENOMIC DNA]</scope>
    <source>
        <strain evidence="1">DCEP-RM93F</strain>
    </source>
</reference>
<evidence type="ECO:0000313" key="1">
    <source>
        <dbReference type="EMBL" id="KFD66957.1"/>
    </source>
</evidence>
<dbReference type="Proteomes" id="UP000030758">
    <property type="component" value="Unassembled WGS sequence"/>
</dbReference>
<organism evidence="1">
    <name type="scientific">Trichuris suis</name>
    <name type="common">pig whipworm</name>
    <dbReference type="NCBI Taxonomy" id="68888"/>
    <lineage>
        <taxon>Eukaryota</taxon>
        <taxon>Metazoa</taxon>
        <taxon>Ecdysozoa</taxon>
        <taxon>Nematoda</taxon>
        <taxon>Enoplea</taxon>
        <taxon>Dorylaimia</taxon>
        <taxon>Trichinellida</taxon>
        <taxon>Trichuridae</taxon>
        <taxon>Trichuris</taxon>
    </lineage>
</organism>
<protein>
    <submittedName>
        <fullName evidence="1">Uncharacterized protein</fullName>
    </submittedName>
</protein>
<name>A0A085NBW1_9BILA</name>
<dbReference type="AlphaFoldDB" id="A0A085NBW1"/>
<dbReference type="EMBL" id="KL367519">
    <property type="protein sequence ID" value="KFD66957.1"/>
    <property type="molecule type" value="Genomic_DNA"/>
</dbReference>
<proteinExistence type="predicted"/>
<accession>A0A085NBW1</accession>
<sequence length="116" mass="13012">MVSYFNVADIRGEFAEEGKLSLNTCLALGFSCERVRQWLMVSAKLQVLLTFEEMAEPSHSTEKRREVLVACAPLELIGRQLPGMEGNWDPAIAMPLLDDRANSTVTSISNYLGWYL</sequence>
<gene>
    <name evidence="1" type="ORF">M514_20823</name>
</gene>